<dbReference type="RefSeq" id="WP_337094725.1">
    <property type="nucleotide sequence ID" value="NZ_JAPYKO010000014.1"/>
</dbReference>
<evidence type="ECO:0000313" key="10">
    <source>
        <dbReference type="Proteomes" id="UP001366503"/>
    </source>
</evidence>
<sequence>MSIRKRTWSDKDGKVKQAFVVDYFDQHKKRHIKTFKTKEAAKTWAATTVLQVKANTHVPDSKSITVEEATKLWIGQCELDGLEPTTIEGYKKHQEYIVEYIGNTKLNTVAVETARYLETKLRDARKSANVARAVVQSLGAVIAEAVELGKVTHNPLRERRRKRRGAEAKRHKQQLKPGVDMPLPDEMRKIIESAPVKMIKGRPTNYYRVFIHTAAFTGLRASELRGLRWEDVDLKEGYVNVTQRADRSKRISSPKSDAGRRRLPIPSRLLNELREWKLVCPKLKDRLVYVFPTSTGQIEYIGNLDKRGFQDAVGRALSLVHKLDDNGEPAFDEDGEPILRPKYTGLHCLRHFYASYCINRKIDGGLELPAKIVQARLGHSSITLTLDRYGHLFPSNDDREEMDAANDAFWTSEG</sequence>
<dbReference type="Pfam" id="PF00589">
    <property type="entry name" value="Phage_integrase"/>
    <property type="match status" value="1"/>
</dbReference>
<evidence type="ECO:0000256" key="4">
    <source>
        <dbReference type="ARBA" id="ARBA00023172"/>
    </source>
</evidence>
<dbReference type="PANTHER" id="PTHR30349">
    <property type="entry name" value="PHAGE INTEGRASE-RELATED"/>
    <property type="match status" value="1"/>
</dbReference>
<feature type="compositionally biased region" description="Basic residues" evidence="6">
    <location>
        <begin position="158"/>
        <end position="174"/>
    </location>
</feature>
<protein>
    <submittedName>
        <fullName evidence="9">Site-specific integrase</fullName>
    </submittedName>
</protein>
<gene>
    <name evidence="9" type="ORF">O7A05_20125</name>
</gene>
<evidence type="ECO:0000256" key="5">
    <source>
        <dbReference type="PROSITE-ProRule" id="PRU01248"/>
    </source>
</evidence>
<organism evidence="9 10">
    <name type="scientific">Mesorhizobium argentiipisi</name>
    <dbReference type="NCBI Taxonomy" id="3015175"/>
    <lineage>
        <taxon>Bacteria</taxon>
        <taxon>Pseudomonadati</taxon>
        <taxon>Pseudomonadota</taxon>
        <taxon>Alphaproteobacteria</taxon>
        <taxon>Hyphomicrobiales</taxon>
        <taxon>Phyllobacteriaceae</taxon>
        <taxon>Mesorhizobium</taxon>
    </lineage>
</organism>
<dbReference type="InterPro" id="IPR044068">
    <property type="entry name" value="CB"/>
</dbReference>
<dbReference type="Proteomes" id="UP001366503">
    <property type="component" value="Unassembled WGS sequence"/>
</dbReference>
<dbReference type="Gene3D" id="1.10.443.10">
    <property type="entry name" value="Intergrase catalytic core"/>
    <property type="match status" value="1"/>
</dbReference>
<dbReference type="CDD" id="cd01189">
    <property type="entry name" value="INT_ICEBs1_C_like"/>
    <property type="match status" value="1"/>
</dbReference>
<feature type="region of interest" description="Disordered" evidence="6">
    <location>
        <begin position="155"/>
        <end position="182"/>
    </location>
</feature>
<dbReference type="InterPro" id="IPR050090">
    <property type="entry name" value="Tyrosine_recombinase_XerCD"/>
</dbReference>
<evidence type="ECO:0000256" key="2">
    <source>
        <dbReference type="ARBA" id="ARBA00022908"/>
    </source>
</evidence>
<dbReference type="InterPro" id="IPR013762">
    <property type="entry name" value="Integrase-like_cat_sf"/>
</dbReference>
<evidence type="ECO:0000256" key="3">
    <source>
        <dbReference type="ARBA" id="ARBA00023125"/>
    </source>
</evidence>
<dbReference type="InterPro" id="IPR002104">
    <property type="entry name" value="Integrase_catalytic"/>
</dbReference>
<evidence type="ECO:0000256" key="6">
    <source>
        <dbReference type="SAM" id="MobiDB-lite"/>
    </source>
</evidence>
<keyword evidence="4" id="KW-0233">DNA recombination</keyword>
<dbReference type="SUPFAM" id="SSF56349">
    <property type="entry name" value="DNA breaking-rejoining enzymes"/>
    <property type="match status" value="1"/>
</dbReference>
<feature type="domain" description="Tyr recombinase" evidence="7">
    <location>
        <begin position="186"/>
        <end position="403"/>
    </location>
</feature>
<dbReference type="InterPro" id="IPR010998">
    <property type="entry name" value="Integrase_recombinase_N"/>
</dbReference>
<evidence type="ECO:0000256" key="1">
    <source>
        <dbReference type="ARBA" id="ARBA00008857"/>
    </source>
</evidence>
<evidence type="ECO:0000259" key="7">
    <source>
        <dbReference type="PROSITE" id="PS51898"/>
    </source>
</evidence>
<dbReference type="EMBL" id="JAPYKO010000014">
    <property type="protein sequence ID" value="MEI9404450.1"/>
    <property type="molecule type" value="Genomic_DNA"/>
</dbReference>
<dbReference type="PROSITE" id="PS51898">
    <property type="entry name" value="TYR_RECOMBINASE"/>
    <property type="match status" value="1"/>
</dbReference>
<proteinExistence type="inferred from homology"/>
<dbReference type="PANTHER" id="PTHR30349:SF64">
    <property type="entry name" value="PROPHAGE INTEGRASE INTD-RELATED"/>
    <property type="match status" value="1"/>
</dbReference>
<evidence type="ECO:0000313" key="9">
    <source>
        <dbReference type="EMBL" id="MEI9404450.1"/>
    </source>
</evidence>
<comment type="similarity">
    <text evidence="1">Belongs to the 'phage' integrase family.</text>
</comment>
<dbReference type="PROSITE" id="PS51900">
    <property type="entry name" value="CB"/>
    <property type="match status" value="1"/>
</dbReference>
<dbReference type="Gene3D" id="1.10.150.130">
    <property type="match status" value="1"/>
</dbReference>
<reference evidence="9 10" key="1">
    <citation type="submission" date="2022-12" db="EMBL/GenBank/DDBJ databases">
        <authorList>
            <person name="Muema E."/>
        </authorList>
    </citation>
    <scope>NUCLEOTIDE SEQUENCE [LARGE SCALE GENOMIC DNA]</scope>
    <source>
        <strain evidence="10">1330</strain>
    </source>
</reference>
<feature type="domain" description="Core-binding (CB)" evidence="8">
    <location>
        <begin position="64"/>
        <end position="146"/>
    </location>
</feature>
<comment type="caution">
    <text evidence="9">The sequence shown here is derived from an EMBL/GenBank/DDBJ whole genome shotgun (WGS) entry which is preliminary data.</text>
</comment>
<accession>A0ABU8KFJ1</accession>
<keyword evidence="10" id="KW-1185">Reference proteome</keyword>
<keyword evidence="3 5" id="KW-0238">DNA-binding</keyword>
<dbReference type="InterPro" id="IPR011010">
    <property type="entry name" value="DNA_brk_join_enz"/>
</dbReference>
<keyword evidence="2" id="KW-0229">DNA integration</keyword>
<name>A0ABU8KFJ1_9HYPH</name>
<evidence type="ECO:0000259" key="8">
    <source>
        <dbReference type="PROSITE" id="PS51900"/>
    </source>
</evidence>